<dbReference type="InterPro" id="IPR020578">
    <property type="entry name" value="Aminotrans_V_PyrdxlP_BS"/>
</dbReference>
<keyword evidence="6" id="KW-0663">Pyridoxal phosphate</keyword>
<dbReference type="GO" id="GO:0031071">
    <property type="term" value="F:cysteine desulfurase activity"/>
    <property type="evidence" value="ECO:0007669"/>
    <property type="project" value="UniProtKB-EC"/>
</dbReference>
<proteinExistence type="inferred from homology"/>
<evidence type="ECO:0000259" key="9">
    <source>
        <dbReference type="Pfam" id="PF00266"/>
    </source>
</evidence>
<dbReference type="PIRSF" id="PIRSF005572">
    <property type="entry name" value="NifS"/>
    <property type="match status" value="1"/>
</dbReference>
<dbReference type="Gene3D" id="3.40.640.10">
    <property type="entry name" value="Type I PLP-dependent aspartate aminotransferase-like (Major domain)"/>
    <property type="match status" value="1"/>
</dbReference>
<keyword evidence="7" id="KW-0408">Iron</keyword>
<organism evidence="10">
    <name type="scientific">marine metagenome</name>
    <dbReference type="NCBI Taxonomy" id="408172"/>
    <lineage>
        <taxon>unclassified sequences</taxon>
        <taxon>metagenomes</taxon>
        <taxon>ecological metagenomes</taxon>
    </lineage>
</organism>
<dbReference type="EC" id="2.8.1.7" evidence="3"/>
<dbReference type="InterPro" id="IPR016454">
    <property type="entry name" value="Cysteine_dSase"/>
</dbReference>
<evidence type="ECO:0000256" key="2">
    <source>
        <dbReference type="ARBA" id="ARBA00006490"/>
    </source>
</evidence>
<sequence>MNFSDDRINYLDHAATTPMRTEVFEKMVPYFTQKFGNPSSLYSLAAEARYGVDEAREQVAFVLNSRENEIVFTGSGSESNNTAIKGLAAGREVHGGHIITTAIEHHALIHPVEQLEKLGYEATYVGVDNTGRVDPEEFASAVRPDTFLASVMLVNNEIGTIQAVREIAGLTREYAMSCNADVLIHTDAVQAAGKISLDVDELDVDMMSLSGHKIYGPKGVGVLFVRRGIVLEPLISGGGQERQRRSGTENVASIVGLGEALVLSESERLSNRSKMQRMSDRLVNGIMEKIPDAVIDAKRLSHVPEIVNVAFRGVEGESILLGLDFKGIAASSGSACSSASLEPSHVLLALGQEPELAVGSVRFSLGRDTTDEDITDVLEALPDVVKQLRMFPSSKD</sequence>
<evidence type="ECO:0000256" key="6">
    <source>
        <dbReference type="ARBA" id="ARBA00022898"/>
    </source>
</evidence>
<dbReference type="SUPFAM" id="SSF53383">
    <property type="entry name" value="PLP-dependent transferases"/>
    <property type="match status" value="1"/>
</dbReference>
<gene>
    <name evidence="10" type="ORF">METZ01_LOCUS64445</name>
</gene>
<name>A0A381T7T7_9ZZZZ</name>
<dbReference type="FunFam" id="3.40.640.10:FF:000084">
    <property type="entry name" value="IscS-like cysteine desulfurase"/>
    <property type="match status" value="1"/>
</dbReference>
<protein>
    <recommendedName>
        <fullName evidence="3">cysteine desulfurase</fullName>
        <ecNumber evidence="3">2.8.1.7</ecNumber>
    </recommendedName>
</protein>
<dbReference type="InterPro" id="IPR015422">
    <property type="entry name" value="PyrdxlP-dep_Trfase_small"/>
</dbReference>
<dbReference type="GO" id="GO:0051536">
    <property type="term" value="F:iron-sulfur cluster binding"/>
    <property type="evidence" value="ECO:0007669"/>
    <property type="project" value="UniProtKB-KW"/>
</dbReference>
<dbReference type="InterPro" id="IPR015421">
    <property type="entry name" value="PyrdxlP-dep_Trfase_major"/>
</dbReference>
<dbReference type="GO" id="GO:0046872">
    <property type="term" value="F:metal ion binding"/>
    <property type="evidence" value="ECO:0007669"/>
    <property type="project" value="UniProtKB-KW"/>
</dbReference>
<dbReference type="Pfam" id="PF00266">
    <property type="entry name" value="Aminotran_5"/>
    <property type="match status" value="1"/>
</dbReference>
<evidence type="ECO:0000256" key="4">
    <source>
        <dbReference type="ARBA" id="ARBA00022679"/>
    </source>
</evidence>
<dbReference type="Gene3D" id="3.90.1150.10">
    <property type="entry name" value="Aspartate Aminotransferase, domain 1"/>
    <property type="match status" value="1"/>
</dbReference>
<dbReference type="PANTHER" id="PTHR11601:SF34">
    <property type="entry name" value="CYSTEINE DESULFURASE"/>
    <property type="match status" value="1"/>
</dbReference>
<evidence type="ECO:0000256" key="3">
    <source>
        <dbReference type="ARBA" id="ARBA00012239"/>
    </source>
</evidence>
<evidence type="ECO:0000256" key="1">
    <source>
        <dbReference type="ARBA" id="ARBA00001933"/>
    </source>
</evidence>
<dbReference type="EMBL" id="UINC01004075">
    <property type="protein sequence ID" value="SVA11591.1"/>
    <property type="molecule type" value="Genomic_DNA"/>
</dbReference>
<evidence type="ECO:0000256" key="5">
    <source>
        <dbReference type="ARBA" id="ARBA00022723"/>
    </source>
</evidence>
<reference evidence="10" key="1">
    <citation type="submission" date="2018-05" db="EMBL/GenBank/DDBJ databases">
        <authorList>
            <person name="Lanie J.A."/>
            <person name="Ng W.-L."/>
            <person name="Kazmierczak K.M."/>
            <person name="Andrzejewski T.M."/>
            <person name="Davidsen T.M."/>
            <person name="Wayne K.J."/>
            <person name="Tettelin H."/>
            <person name="Glass J.I."/>
            <person name="Rusch D."/>
            <person name="Podicherti R."/>
            <person name="Tsui H.-C.T."/>
            <person name="Winkler M.E."/>
        </authorList>
    </citation>
    <scope>NUCLEOTIDE SEQUENCE</scope>
</reference>
<dbReference type="PROSITE" id="PS00595">
    <property type="entry name" value="AA_TRANSFER_CLASS_5"/>
    <property type="match status" value="1"/>
</dbReference>
<evidence type="ECO:0000313" key="10">
    <source>
        <dbReference type="EMBL" id="SVA11591.1"/>
    </source>
</evidence>
<dbReference type="AlphaFoldDB" id="A0A381T7T7"/>
<comment type="cofactor">
    <cofactor evidence="1">
        <name>pyridoxal 5'-phosphate</name>
        <dbReference type="ChEBI" id="CHEBI:597326"/>
    </cofactor>
</comment>
<feature type="domain" description="Aminotransferase class V" evidence="9">
    <location>
        <begin position="10"/>
        <end position="375"/>
    </location>
</feature>
<comment type="similarity">
    <text evidence="2">Belongs to the class-V pyridoxal-phosphate-dependent aminotransferase family. NifS/IscS subfamily.</text>
</comment>
<evidence type="ECO:0000256" key="7">
    <source>
        <dbReference type="ARBA" id="ARBA00023004"/>
    </source>
</evidence>
<dbReference type="PANTHER" id="PTHR11601">
    <property type="entry name" value="CYSTEINE DESULFURYLASE FAMILY MEMBER"/>
    <property type="match status" value="1"/>
</dbReference>
<dbReference type="Gene3D" id="1.10.260.50">
    <property type="match status" value="1"/>
</dbReference>
<keyword evidence="4" id="KW-0808">Transferase</keyword>
<keyword evidence="5" id="KW-0479">Metal-binding</keyword>
<evidence type="ECO:0000256" key="8">
    <source>
        <dbReference type="ARBA" id="ARBA00023014"/>
    </source>
</evidence>
<dbReference type="InterPro" id="IPR000192">
    <property type="entry name" value="Aminotrans_V_dom"/>
</dbReference>
<accession>A0A381T7T7</accession>
<keyword evidence="8" id="KW-0411">Iron-sulfur</keyword>
<dbReference type="InterPro" id="IPR015424">
    <property type="entry name" value="PyrdxlP-dep_Trfase"/>
</dbReference>